<dbReference type="InterPro" id="IPR013099">
    <property type="entry name" value="K_chnl_dom"/>
</dbReference>
<evidence type="ECO:0000313" key="12">
    <source>
        <dbReference type="Proteomes" id="UP001162834"/>
    </source>
</evidence>
<evidence type="ECO:0000256" key="5">
    <source>
        <dbReference type="ARBA" id="ARBA00023065"/>
    </source>
</evidence>
<keyword evidence="12" id="KW-1185">Reference proteome</keyword>
<dbReference type="GO" id="GO:0005249">
    <property type="term" value="F:voltage-gated potassium channel activity"/>
    <property type="evidence" value="ECO:0007669"/>
    <property type="project" value="InterPro"/>
</dbReference>
<dbReference type="PANTHER" id="PTHR11537">
    <property type="entry name" value="VOLTAGE-GATED POTASSIUM CHANNEL"/>
    <property type="match status" value="1"/>
</dbReference>
<evidence type="ECO:0000256" key="8">
    <source>
        <dbReference type="SAM" id="Coils"/>
    </source>
</evidence>
<dbReference type="Pfam" id="PF07885">
    <property type="entry name" value="Ion_trans_2"/>
    <property type="match status" value="1"/>
</dbReference>
<evidence type="ECO:0000256" key="4">
    <source>
        <dbReference type="ARBA" id="ARBA00022989"/>
    </source>
</evidence>
<dbReference type="KEGG" id="sbae:DSM104329_05093"/>
<evidence type="ECO:0000259" key="10">
    <source>
        <dbReference type="Pfam" id="PF07885"/>
    </source>
</evidence>
<proteinExistence type="predicted"/>
<dbReference type="EMBL" id="CP087164">
    <property type="protein sequence ID" value="UGS38663.1"/>
    <property type="molecule type" value="Genomic_DNA"/>
</dbReference>
<organism evidence="11 12">
    <name type="scientific">Capillimicrobium parvum</name>
    <dbReference type="NCBI Taxonomy" id="2884022"/>
    <lineage>
        <taxon>Bacteria</taxon>
        <taxon>Bacillati</taxon>
        <taxon>Actinomycetota</taxon>
        <taxon>Thermoleophilia</taxon>
        <taxon>Solirubrobacterales</taxon>
        <taxon>Capillimicrobiaceae</taxon>
        <taxon>Capillimicrobium</taxon>
    </lineage>
</organism>
<feature type="transmembrane region" description="Helical" evidence="9">
    <location>
        <begin position="99"/>
        <end position="116"/>
    </location>
</feature>
<dbReference type="Proteomes" id="UP001162834">
    <property type="component" value="Chromosome"/>
</dbReference>
<keyword evidence="2" id="KW-0813">Transport</keyword>
<evidence type="ECO:0000313" key="11">
    <source>
        <dbReference type="EMBL" id="UGS38663.1"/>
    </source>
</evidence>
<feature type="coiled-coil region" evidence="8">
    <location>
        <begin position="162"/>
        <end position="189"/>
    </location>
</feature>
<evidence type="ECO:0000256" key="1">
    <source>
        <dbReference type="ARBA" id="ARBA00004141"/>
    </source>
</evidence>
<sequence length="194" mass="20717">MRLRLVPGYLRTRLGQVDLAIVILSAPRFLIPGLFNTRFLALLRLVRLTRLLVVSGRQRVLAGQLNRVVIFVVLLVVACAVIVQRSDGPAGGFDNFGDGLWWAVVTLTTVGYGDLVPTSAVGRLTGAVLMISGIAVLGVLAGVLASFFRLAPGPSAAAPSAQDDLAAQVARLSAQVEELNRRLAAQDEERPQRP</sequence>
<dbReference type="PANTHER" id="PTHR11537:SF254">
    <property type="entry name" value="POTASSIUM VOLTAGE-GATED CHANNEL PROTEIN SHAB"/>
    <property type="match status" value="1"/>
</dbReference>
<feature type="transmembrane region" description="Helical" evidence="9">
    <location>
        <begin position="128"/>
        <end position="148"/>
    </location>
</feature>
<reference evidence="11" key="1">
    <citation type="journal article" date="2022" name="Int. J. Syst. Evol. Microbiol.">
        <title>Pseudomonas aegrilactucae sp. nov. and Pseudomonas morbosilactucae sp. nov., pathogens causing bacterial rot of lettuce in Japan.</title>
        <authorList>
            <person name="Sawada H."/>
            <person name="Fujikawa T."/>
            <person name="Satou M."/>
        </authorList>
    </citation>
    <scope>NUCLEOTIDE SEQUENCE</scope>
    <source>
        <strain evidence="11">0166_1</strain>
    </source>
</reference>
<evidence type="ECO:0000256" key="7">
    <source>
        <dbReference type="ARBA" id="ARBA00023303"/>
    </source>
</evidence>
<evidence type="ECO:0000256" key="9">
    <source>
        <dbReference type="SAM" id="Phobius"/>
    </source>
</evidence>
<evidence type="ECO:0000256" key="6">
    <source>
        <dbReference type="ARBA" id="ARBA00023136"/>
    </source>
</evidence>
<name>A0A9E6Y2Z5_9ACTN</name>
<dbReference type="InterPro" id="IPR028325">
    <property type="entry name" value="VG_K_chnl"/>
</dbReference>
<feature type="domain" description="Potassium channel" evidence="10">
    <location>
        <begin position="72"/>
        <end position="148"/>
    </location>
</feature>
<evidence type="ECO:0000256" key="3">
    <source>
        <dbReference type="ARBA" id="ARBA00022692"/>
    </source>
</evidence>
<keyword evidence="4 9" id="KW-1133">Transmembrane helix</keyword>
<feature type="transmembrane region" description="Helical" evidence="9">
    <location>
        <begin position="20"/>
        <end position="43"/>
    </location>
</feature>
<gene>
    <name evidence="11" type="ORF">DSM104329_05093</name>
</gene>
<dbReference type="GO" id="GO:0001508">
    <property type="term" value="P:action potential"/>
    <property type="evidence" value="ECO:0007669"/>
    <property type="project" value="TreeGrafter"/>
</dbReference>
<keyword evidence="5" id="KW-0406">Ion transport</keyword>
<dbReference type="SUPFAM" id="SSF81324">
    <property type="entry name" value="Voltage-gated potassium channels"/>
    <property type="match status" value="1"/>
</dbReference>
<keyword evidence="7" id="KW-0407">Ion channel</keyword>
<dbReference type="Gene3D" id="1.10.287.70">
    <property type="match status" value="1"/>
</dbReference>
<dbReference type="PRINTS" id="PR00169">
    <property type="entry name" value="KCHANNEL"/>
</dbReference>
<keyword evidence="6 9" id="KW-0472">Membrane</keyword>
<feature type="transmembrane region" description="Helical" evidence="9">
    <location>
        <begin position="64"/>
        <end position="83"/>
    </location>
</feature>
<accession>A0A9E6Y2Z5</accession>
<comment type="subcellular location">
    <subcellularLocation>
        <location evidence="1">Membrane</location>
        <topology evidence="1">Multi-pass membrane protein</topology>
    </subcellularLocation>
</comment>
<keyword evidence="3 9" id="KW-0812">Transmembrane</keyword>
<dbReference type="GO" id="GO:0008076">
    <property type="term" value="C:voltage-gated potassium channel complex"/>
    <property type="evidence" value="ECO:0007669"/>
    <property type="project" value="InterPro"/>
</dbReference>
<keyword evidence="8" id="KW-0175">Coiled coil</keyword>
<dbReference type="AlphaFoldDB" id="A0A9E6Y2Z5"/>
<protein>
    <recommendedName>
        <fullName evidence="10">Potassium channel domain-containing protein</fullName>
    </recommendedName>
</protein>
<evidence type="ECO:0000256" key="2">
    <source>
        <dbReference type="ARBA" id="ARBA00022448"/>
    </source>
</evidence>